<gene>
    <name evidence="7" type="ORF">SAMN02745165_01383</name>
</gene>
<dbReference type="EMBL" id="FQZT01000004">
    <property type="protein sequence ID" value="SHJ04262.1"/>
    <property type="molecule type" value="Genomic_DNA"/>
</dbReference>
<dbReference type="PANTHER" id="PTHR31290:SF5">
    <property type="entry name" value="UV-DAMAGE ENDONUCLEASE"/>
    <property type="match status" value="1"/>
</dbReference>
<dbReference type="GO" id="GO:0016787">
    <property type="term" value="F:hydrolase activity"/>
    <property type="evidence" value="ECO:0007669"/>
    <property type="project" value="UniProtKB-KW"/>
</dbReference>
<evidence type="ECO:0000256" key="5">
    <source>
        <dbReference type="ARBA" id="ARBA00022801"/>
    </source>
</evidence>
<proteinExistence type="predicted"/>
<dbReference type="NCBIfam" id="TIGR00629">
    <property type="entry name" value="uvde"/>
    <property type="match status" value="1"/>
</dbReference>
<keyword evidence="2 7" id="KW-0255">Endonuclease</keyword>
<dbReference type="InterPro" id="IPR004601">
    <property type="entry name" value="UvdE"/>
</dbReference>
<keyword evidence="1" id="KW-0540">Nuclease</keyword>
<reference evidence="7 8" key="1">
    <citation type="submission" date="2016-11" db="EMBL/GenBank/DDBJ databases">
        <authorList>
            <person name="Jaros S."/>
            <person name="Januszkiewicz K."/>
            <person name="Wedrychowicz H."/>
        </authorList>
    </citation>
    <scope>NUCLEOTIDE SEQUENCE [LARGE SCALE GENOMIC DNA]</scope>
    <source>
        <strain evidence="7 8">DSM 5091</strain>
    </source>
</reference>
<accession>A0A1M6G300</accession>
<dbReference type="RefSeq" id="WP_072907166.1">
    <property type="nucleotide sequence ID" value="NZ_FQZT01000004.1"/>
</dbReference>
<keyword evidence="4" id="KW-0228">DNA excision</keyword>
<dbReference type="GO" id="GO:0009411">
    <property type="term" value="P:response to UV"/>
    <property type="evidence" value="ECO:0007669"/>
    <property type="project" value="InterPro"/>
</dbReference>
<evidence type="ECO:0000256" key="2">
    <source>
        <dbReference type="ARBA" id="ARBA00022759"/>
    </source>
</evidence>
<dbReference type="SUPFAM" id="SSF51658">
    <property type="entry name" value="Xylose isomerase-like"/>
    <property type="match status" value="1"/>
</dbReference>
<dbReference type="Gene3D" id="3.20.20.150">
    <property type="entry name" value="Divalent-metal-dependent TIM barrel enzymes"/>
    <property type="match status" value="1"/>
</dbReference>
<keyword evidence="8" id="KW-1185">Reference proteome</keyword>
<dbReference type="Proteomes" id="UP000184171">
    <property type="component" value="Unassembled WGS sequence"/>
</dbReference>
<protein>
    <submittedName>
        <fullName evidence="7">UV-damage endonuclease</fullName>
    </submittedName>
</protein>
<evidence type="ECO:0000256" key="1">
    <source>
        <dbReference type="ARBA" id="ARBA00022722"/>
    </source>
</evidence>
<dbReference type="Pfam" id="PF03851">
    <property type="entry name" value="UvdE"/>
    <property type="match status" value="1"/>
</dbReference>
<dbReference type="AlphaFoldDB" id="A0A1M6G300"/>
<dbReference type="GO" id="GO:0004519">
    <property type="term" value="F:endonuclease activity"/>
    <property type="evidence" value="ECO:0007669"/>
    <property type="project" value="UniProtKB-KW"/>
</dbReference>
<dbReference type="InterPro" id="IPR036237">
    <property type="entry name" value="Xyl_isomerase-like_sf"/>
</dbReference>
<dbReference type="GO" id="GO:0006289">
    <property type="term" value="P:nucleotide-excision repair"/>
    <property type="evidence" value="ECO:0007669"/>
    <property type="project" value="InterPro"/>
</dbReference>
<evidence type="ECO:0000256" key="6">
    <source>
        <dbReference type="ARBA" id="ARBA00023204"/>
    </source>
</evidence>
<organism evidence="7 8">
    <name type="scientific">Malonomonas rubra DSM 5091</name>
    <dbReference type="NCBI Taxonomy" id="1122189"/>
    <lineage>
        <taxon>Bacteria</taxon>
        <taxon>Pseudomonadati</taxon>
        <taxon>Thermodesulfobacteriota</taxon>
        <taxon>Desulfuromonadia</taxon>
        <taxon>Desulfuromonadales</taxon>
        <taxon>Geopsychrobacteraceae</taxon>
        <taxon>Malonomonas</taxon>
    </lineage>
</organism>
<evidence type="ECO:0000256" key="3">
    <source>
        <dbReference type="ARBA" id="ARBA00022763"/>
    </source>
</evidence>
<evidence type="ECO:0000313" key="8">
    <source>
        <dbReference type="Proteomes" id="UP000184171"/>
    </source>
</evidence>
<dbReference type="OrthoDB" id="9782576at2"/>
<keyword evidence="5" id="KW-0378">Hydrolase</keyword>
<sequence length="310" mass="34580">MLRLGLCCLFRQAPIKFRSSTAKSLLRLPRDEQLARLDQLCLENSRALLAAVDEVRHLGIGAFRVLSPLFPLFTHPEVGYQLDQLASADEIRAILHEVKQRKTAARLRLSFHPDQFVLLSSPRPEVTESSLRELAYQAELAELIGADVINIHAGGVYGDKPAALRRLGKEIEKLPEAIRSRLTLENDDVSYSVADLRPFCADYAIPLVYDVHHHRCNPDGLSIAAATEICLESWQRVDREPYLHISSPKQGWDGNPKPHADFIDPADFPVEWLALDATLDVEAKAKEPAVLQLKEQLALPDWPGEGASHG</sequence>
<keyword evidence="6" id="KW-0234">DNA repair</keyword>
<dbReference type="STRING" id="1122189.SAMN02745165_01383"/>
<name>A0A1M6G300_MALRU</name>
<evidence type="ECO:0000256" key="4">
    <source>
        <dbReference type="ARBA" id="ARBA00022769"/>
    </source>
</evidence>
<dbReference type="PANTHER" id="PTHR31290">
    <property type="entry name" value="UV-DAMAGE ENDONUCLEASE"/>
    <property type="match status" value="1"/>
</dbReference>
<evidence type="ECO:0000313" key="7">
    <source>
        <dbReference type="EMBL" id="SHJ04262.1"/>
    </source>
</evidence>
<keyword evidence="3" id="KW-0227">DNA damage</keyword>